<evidence type="ECO:0000313" key="4">
    <source>
        <dbReference type="RefSeq" id="XP_022080657.1"/>
    </source>
</evidence>
<dbReference type="SMART" id="SM00327">
    <property type="entry name" value="VWA"/>
    <property type="match status" value="1"/>
</dbReference>
<dbReference type="Pfam" id="PF00092">
    <property type="entry name" value="VWA"/>
    <property type="match status" value="1"/>
</dbReference>
<dbReference type="InterPro" id="IPR002035">
    <property type="entry name" value="VWF_A"/>
</dbReference>
<feature type="transmembrane region" description="Helical" evidence="1">
    <location>
        <begin position="639"/>
        <end position="661"/>
    </location>
</feature>
<name>A0A8B7XKI1_ACAPL</name>
<organism evidence="3 4">
    <name type="scientific">Acanthaster planci</name>
    <name type="common">Crown-of-thorns starfish</name>
    <dbReference type="NCBI Taxonomy" id="133434"/>
    <lineage>
        <taxon>Eukaryota</taxon>
        <taxon>Metazoa</taxon>
        <taxon>Echinodermata</taxon>
        <taxon>Eleutherozoa</taxon>
        <taxon>Asterozoa</taxon>
        <taxon>Asteroidea</taxon>
        <taxon>Valvatacea</taxon>
        <taxon>Valvatida</taxon>
        <taxon>Acanthasteridae</taxon>
        <taxon>Acanthaster</taxon>
    </lineage>
</organism>
<dbReference type="KEGG" id="aplc:110973827"/>
<protein>
    <submittedName>
        <fullName evidence="4">Calcium-activated chloride channel regulator 4-like</fullName>
    </submittedName>
</protein>
<dbReference type="CDD" id="cd00198">
    <property type="entry name" value="vWFA"/>
    <property type="match status" value="1"/>
</dbReference>
<dbReference type="InterPro" id="IPR013783">
    <property type="entry name" value="Ig-like_fold"/>
</dbReference>
<reference evidence="4" key="1">
    <citation type="submission" date="2025-08" db="UniProtKB">
        <authorList>
            <consortium name="RefSeq"/>
        </authorList>
    </citation>
    <scope>IDENTIFICATION</scope>
</reference>
<dbReference type="GeneID" id="110973827"/>
<dbReference type="PROSITE" id="PS50234">
    <property type="entry name" value="VWFA"/>
    <property type="match status" value="1"/>
</dbReference>
<dbReference type="Gene3D" id="3.40.50.410">
    <property type="entry name" value="von Willebrand factor, type A domain"/>
    <property type="match status" value="1"/>
</dbReference>
<proteinExistence type="predicted"/>
<gene>
    <name evidence="4" type="primary">LOC110973827</name>
</gene>
<dbReference type="Proteomes" id="UP000694845">
    <property type="component" value="Unplaced"/>
</dbReference>
<feature type="domain" description="VWFA" evidence="2">
    <location>
        <begin position="19"/>
        <end position="193"/>
    </location>
</feature>
<dbReference type="PANTHER" id="PTHR10579:SF177">
    <property type="entry name" value="CALCIUM-ACTIVATED CHLORIDE CHANNEL REGULATOR 4-LIKE PROTEIN"/>
    <property type="match status" value="1"/>
</dbReference>
<dbReference type="InterPro" id="IPR051266">
    <property type="entry name" value="CLCR"/>
</dbReference>
<keyword evidence="3" id="KW-1185">Reference proteome</keyword>
<dbReference type="OrthoDB" id="10021899at2759"/>
<dbReference type="RefSeq" id="XP_022080657.1">
    <property type="nucleotide sequence ID" value="XM_022224965.1"/>
</dbReference>
<dbReference type="SUPFAM" id="SSF53300">
    <property type="entry name" value="vWA-like"/>
    <property type="match status" value="1"/>
</dbReference>
<sequence length="698" mass="74617">MTESDLLPKFTIVQHRDIRVVLLMDTSGSMTTDNRFEKMISSSANYISSIVTDGSYIGIVEFNWVGIMLRNLTLVTSDDDRQALLNALPPSAAGSTAIGDGLLKSIEVLSSGGQNPAGGIILLISDGEEREAPYIADVIDTVTSSGVIVDTLAFTQNADSKLFELSDATGGKSFFYSNEPGSNTLYEAFASTMERGDVRDAEKRIQLFGTSWTLGGGETQEGGIFMDNTLGRKTEFAFSWTTKDKLAIEVTLTDPNGTLIDSTYDGYGVDITFRLLTVKIPGTAQAGAWEFAVQNLDDSNSEEVSITISSYPASNDVEPIVVTSDLSGSITAFERGEPLVAFAEIRQGFSPIIYANVYATIERPGGYDPVRLQLLDNGAGVDVTKYDGVYSRTFTEFTGIGFYGIKINVDNNGGKAVVVDSVPFSRARPIISPDKVFDLPAIGGFEIPLPGTPPEEPKGRPAPFFSRGISGGSSRVDSVPPGFIPGSDNFPPGTVIDLRVSDASFENGTVTLAWTAPGDDLDNGAASHYEIIRATSILAWQNDSRPEAHYIIPAEEITEGNISEPQDYGRREVFVIEVPIPENATVASYAFVFRAFDDAGLVSGFSNAVQATLREYVPPPGPSKETPPGNKEGLTGGQIAMIVCLSVGGALIITVFTIVVVKCSTKGKKQVLSDKKIEASKSAKNVDGNDNDAYEIGP</sequence>
<keyword evidence="1" id="KW-0812">Transmembrane</keyword>
<dbReference type="InterPro" id="IPR036465">
    <property type="entry name" value="vWFA_dom_sf"/>
</dbReference>
<dbReference type="PANTHER" id="PTHR10579">
    <property type="entry name" value="CALCIUM-ACTIVATED CHLORIDE CHANNEL REGULATOR"/>
    <property type="match status" value="1"/>
</dbReference>
<keyword evidence="1" id="KW-0472">Membrane</keyword>
<evidence type="ECO:0000259" key="2">
    <source>
        <dbReference type="PROSITE" id="PS50234"/>
    </source>
</evidence>
<evidence type="ECO:0000313" key="3">
    <source>
        <dbReference type="Proteomes" id="UP000694845"/>
    </source>
</evidence>
<dbReference type="Gene3D" id="2.60.40.10">
    <property type="entry name" value="Immunoglobulins"/>
    <property type="match status" value="1"/>
</dbReference>
<dbReference type="OMA" id="ITSWPSR"/>
<accession>A0A8B7XKI1</accession>
<keyword evidence="1" id="KW-1133">Transmembrane helix</keyword>
<dbReference type="AlphaFoldDB" id="A0A8B7XKI1"/>
<evidence type="ECO:0000256" key="1">
    <source>
        <dbReference type="SAM" id="Phobius"/>
    </source>
</evidence>